<dbReference type="AlphaFoldDB" id="A0A6P8XND2"/>
<dbReference type="GeneID" id="117574720"/>
<feature type="region of interest" description="Disordered" evidence="1">
    <location>
        <begin position="85"/>
        <end position="107"/>
    </location>
</feature>
<dbReference type="OrthoDB" id="6374619at2759"/>
<gene>
    <name evidence="3" type="primary">LOC117574720</name>
</gene>
<name>A0A6P8XND2_DROAB</name>
<feature type="compositionally biased region" description="Low complexity" evidence="1">
    <location>
        <begin position="91"/>
        <end position="102"/>
    </location>
</feature>
<sequence length="290" mass="31813">MAPTVCSEKKVRVAGMKEARRRGNMGVAQSTTNTSTAVTAATQAAAAGAIQNSVVLNYVAKGSTHSAGRQQRRRMVRVPSRLQHISKNIISSSTSSSSSESEQQLERMELDEYTNSDYNEATSIQISRTHSSGSSNNNINIKTVLQPTTANSNSNNYIFGNGGNNNKTSTTAKFCDQMPSADDEDDDDDDDEEEDQGDGDSGYEFALEPIKPHIQQQYHSHNEGLLSIALKTIKLVQRNKLLQKRLAQLQLETSEFIASVLANPENRHFRDKVAVKAESPSKVSNVLLRH</sequence>
<dbReference type="RefSeq" id="XP_034114534.1">
    <property type="nucleotide sequence ID" value="XM_034258643.2"/>
</dbReference>
<evidence type="ECO:0000256" key="1">
    <source>
        <dbReference type="SAM" id="MobiDB-lite"/>
    </source>
</evidence>
<evidence type="ECO:0000313" key="3">
    <source>
        <dbReference type="RefSeq" id="XP_034114534.1"/>
    </source>
</evidence>
<proteinExistence type="predicted"/>
<dbReference type="Proteomes" id="UP000515160">
    <property type="component" value="Chromosome 2R"/>
</dbReference>
<reference evidence="3" key="1">
    <citation type="submission" date="2025-08" db="UniProtKB">
        <authorList>
            <consortium name="RefSeq"/>
        </authorList>
    </citation>
    <scope>IDENTIFICATION</scope>
    <source>
        <strain evidence="3">15112-1751.03</strain>
        <tissue evidence="3">Whole Adult</tissue>
    </source>
</reference>
<evidence type="ECO:0000313" key="2">
    <source>
        <dbReference type="Proteomes" id="UP000515160"/>
    </source>
</evidence>
<organism evidence="2 3">
    <name type="scientific">Drosophila albomicans</name>
    <name type="common">Fruit fly</name>
    <dbReference type="NCBI Taxonomy" id="7291"/>
    <lineage>
        <taxon>Eukaryota</taxon>
        <taxon>Metazoa</taxon>
        <taxon>Ecdysozoa</taxon>
        <taxon>Arthropoda</taxon>
        <taxon>Hexapoda</taxon>
        <taxon>Insecta</taxon>
        <taxon>Pterygota</taxon>
        <taxon>Neoptera</taxon>
        <taxon>Endopterygota</taxon>
        <taxon>Diptera</taxon>
        <taxon>Brachycera</taxon>
        <taxon>Muscomorpha</taxon>
        <taxon>Ephydroidea</taxon>
        <taxon>Drosophilidae</taxon>
        <taxon>Drosophila</taxon>
    </lineage>
</organism>
<accession>A0A6P8XND2</accession>
<protein>
    <submittedName>
        <fullName evidence="3">Uncharacterized protein DDB_G0281497</fullName>
    </submittedName>
</protein>
<feature type="region of interest" description="Disordered" evidence="1">
    <location>
        <begin position="163"/>
        <end position="204"/>
    </location>
</feature>
<feature type="compositionally biased region" description="Acidic residues" evidence="1">
    <location>
        <begin position="181"/>
        <end position="198"/>
    </location>
</feature>
<keyword evidence="2" id="KW-1185">Reference proteome</keyword>
<dbReference type="CTD" id="85457"/>